<evidence type="ECO:0000313" key="3">
    <source>
        <dbReference type="Proteomes" id="UP000738126"/>
    </source>
</evidence>
<keyword evidence="3" id="KW-1185">Reference proteome</keyword>
<accession>A0ABS1E9V2</accession>
<feature type="compositionally biased region" description="Basic and acidic residues" evidence="1">
    <location>
        <begin position="77"/>
        <end position="86"/>
    </location>
</feature>
<sequence length="86" mass="9917">MFNVPPIRDTHRDIRLRRLQEIAVIEPVAPYPRIEPTGHSSDEPQRPEAVEQRLRQRRRGAPREDPAQHRAGGGADDGEHYLDEYA</sequence>
<dbReference type="Proteomes" id="UP000738126">
    <property type="component" value="Unassembled WGS sequence"/>
</dbReference>
<evidence type="ECO:0000313" key="2">
    <source>
        <dbReference type="EMBL" id="MBK1727588.1"/>
    </source>
</evidence>
<gene>
    <name evidence="2" type="ORF">CKO13_11310</name>
</gene>
<organism evidence="2 3">
    <name type="scientific">Halorhodospira neutriphila</name>
    <dbReference type="NCBI Taxonomy" id="168379"/>
    <lineage>
        <taxon>Bacteria</taxon>
        <taxon>Pseudomonadati</taxon>
        <taxon>Pseudomonadota</taxon>
        <taxon>Gammaproteobacteria</taxon>
        <taxon>Chromatiales</taxon>
        <taxon>Ectothiorhodospiraceae</taxon>
        <taxon>Halorhodospira</taxon>
    </lineage>
</organism>
<dbReference type="EMBL" id="NRSH01000186">
    <property type="protein sequence ID" value="MBK1727588.1"/>
    <property type="molecule type" value="Genomic_DNA"/>
</dbReference>
<feature type="region of interest" description="Disordered" evidence="1">
    <location>
        <begin position="26"/>
        <end position="86"/>
    </location>
</feature>
<name>A0ABS1E9V2_9GAMM</name>
<dbReference type="RefSeq" id="WP_200261149.1">
    <property type="nucleotide sequence ID" value="NZ_NRSH01000186.1"/>
</dbReference>
<protein>
    <submittedName>
        <fullName evidence="2">Uncharacterized protein</fullName>
    </submittedName>
</protein>
<feature type="compositionally biased region" description="Basic and acidic residues" evidence="1">
    <location>
        <begin position="40"/>
        <end position="54"/>
    </location>
</feature>
<proteinExistence type="predicted"/>
<evidence type="ECO:0000256" key="1">
    <source>
        <dbReference type="SAM" id="MobiDB-lite"/>
    </source>
</evidence>
<reference evidence="2 3" key="1">
    <citation type="journal article" date="2020" name="Microorganisms">
        <title>Osmotic Adaptation and Compatible Solute Biosynthesis of Phototrophic Bacteria as Revealed from Genome Analyses.</title>
        <authorList>
            <person name="Imhoff J.F."/>
            <person name="Rahn T."/>
            <person name="Kunzel S."/>
            <person name="Keller A."/>
            <person name="Neulinger S.C."/>
        </authorList>
    </citation>
    <scope>NUCLEOTIDE SEQUENCE [LARGE SCALE GENOMIC DNA]</scope>
    <source>
        <strain evidence="2 3">DSM 15116</strain>
    </source>
</reference>
<comment type="caution">
    <text evidence="2">The sequence shown here is derived from an EMBL/GenBank/DDBJ whole genome shotgun (WGS) entry which is preliminary data.</text>
</comment>